<evidence type="ECO:0000256" key="12">
    <source>
        <dbReference type="ARBA" id="ARBA00023170"/>
    </source>
</evidence>
<keyword evidence="9" id="KW-0406">Ion transport</keyword>
<evidence type="ECO:0000256" key="17">
    <source>
        <dbReference type="SAM" id="SignalP"/>
    </source>
</evidence>
<dbReference type="InterPro" id="IPR000531">
    <property type="entry name" value="Beta-barrel_TonB"/>
</dbReference>
<proteinExistence type="inferred from homology"/>
<evidence type="ECO:0000256" key="5">
    <source>
        <dbReference type="ARBA" id="ARBA00022496"/>
    </source>
</evidence>
<evidence type="ECO:0000256" key="11">
    <source>
        <dbReference type="ARBA" id="ARBA00023136"/>
    </source>
</evidence>
<feature type="domain" description="Secretin/TonB short N-terminal" evidence="18">
    <location>
        <begin position="63"/>
        <end position="113"/>
    </location>
</feature>
<dbReference type="InterPro" id="IPR039426">
    <property type="entry name" value="TonB-dep_rcpt-like"/>
</dbReference>
<evidence type="ECO:0000259" key="18">
    <source>
        <dbReference type="SMART" id="SM00965"/>
    </source>
</evidence>
<evidence type="ECO:0000256" key="6">
    <source>
        <dbReference type="ARBA" id="ARBA00022692"/>
    </source>
</evidence>
<evidence type="ECO:0000256" key="14">
    <source>
        <dbReference type="PROSITE-ProRule" id="PRU01360"/>
    </source>
</evidence>
<keyword evidence="20" id="KW-1185">Reference proteome</keyword>
<feature type="short sequence motif" description="TonB C-terminal box" evidence="15">
    <location>
        <begin position="785"/>
        <end position="802"/>
    </location>
</feature>
<organism evidence="19 20">
    <name type="scientific">Duganella levis</name>
    <dbReference type="NCBI Taxonomy" id="2692169"/>
    <lineage>
        <taxon>Bacteria</taxon>
        <taxon>Pseudomonadati</taxon>
        <taxon>Pseudomonadota</taxon>
        <taxon>Betaproteobacteria</taxon>
        <taxon>Burkholderiales</taxon>
        <taxon>Oxalobacteraceae</taxon>
        <taxon>Telluria group</taxon>
        <taxon>Duganella</taxon>
    </lineage>
</organism>
<comment type="subcellular location">
    <subcellularLocation>
        <location evidence="1 14">Cell outer membrane</location>
        <topology evidence="1 14">Multi-pass membrane protein</topology>
    </subcellularLocation>
</comment>
<keyword evidence="13 14" id="KW-0998">Cell outer membrane</keyword>
<dbReference type="PROSITE" id="PS52016">
    <property type="entry name" value="TONB_DEPENDENT_REC_3"/>
    <property type="match status" value="1"/>
</dbReference>
<dbReference type="SUPFAM" id="SSF56935">
    <property type="entry name" value="Porins"/>
    <property type="match status" value="1"/>
</dbReference>
<dbReference type="CDD" id="cd01347">
    <property type="entry name" value="ligand_gated_channel"/>
    <property type="match status" value="1"/>
</dbReference>
<dbReference type="PANTHER" id="PTHR32552">
    <property type="entry name" value="FERRICHROME IRON RECEPTOR-RELATED"/>
    <property type="match status" value="1"/>
</dbReference>
<dbReference type="Gene3D" id="3.55.50.30">
    <property type="match status" value="1"/>
</dbReference>
<dbReference type="Proteomes" id="UP000642144">
    <property type="component" value="Unassembled WGS sequence"/>
</dbReference>
<keyword evidence="3 14" id="KW-0813">Transport</keyword>
<evidence type="ECO:0000256" key="15">
    <source>
        <dbReference type="PROSITE-ProRule" id="PRU10144"/>
    </source>
</evidence>
<dbReference type="PANTHER" id="PTHR32552:SF74">
    <property type="entry name" value="HYDROXAMATE SIDEROPHORE RECEPTOR FHUE"/>
    <property type="match status" value="1"/>
</dbReference>
<keyword evidence="8" id="KW-0408">Iron</keyword>
<keyword evidence="5" id="KW-0410">Iron transport</keyword>
<evidence type="ECO:0000256" key="13">
    <source>
        <dbReference type="ARBA" id="ARBA00023237"/>
    </source>
</evidence>
<keyword evidence="12 19" id="KW-0675">Receptor</keyword>
<evidence type="ECO:0000256" key="7">
    <source>
        <dbReference type="ARBA" id="ARBA00022729"/>
    </source>
</evidence>
<keyword evidence="11 14" id="KW-0472">Membrane</keyword>
<dbReference type="Pfam" id="PF00593">
    <property type="entry name" value="TonB_dep_Rec_b-barrel"/>
    <property type="match status" value="1"/>
</dbReference>
<evidence type="ECO:0000313" key="19">
    <source>
        <dbReference type="EMBL" id="MYN28282.1"/>
    </source>
</evidence>
<dbReference type="InterPro" id="IPR037066">
    <property type="entry name" value="Plug_dom_sf"/>
</dbReference>
<feature type="signal peptide" evidence="17">
    <location>
        <begin position="1"/>
        <end position="34"/>
    </location>
</feature>
<name>A0ABW9W2Q8_9BURK</name>
<reference evidence="19 20" key="1">
    <citation type="submission" date="2019-12" db="EMBL/GenBank/DDBJ databases">
        <title>Novel species isolated from a subtropical stream in China.</title>
        <authorList>
            <person name="Lu H."/>
        </authorList>
    </citation>
    <scope>NUCLEOTIDE SEQUENCE [LARGE SCALE GENOMIC DNA]</scope>
    <source>
        <strain evidence="19 20">CY42W</strain>
    </source>
</reference>
<comment type="caution">
    <text evidence="19">The sequence shown here is derived from an EMBL/GenBank/DDBJ whole genome shotgun (WGS) entry which is preliminary data.</text>
</comment>
<evidence type="ECO:0000256" key="10">
    <source>
        <dbReference type="ARBA" id="ARBA00023077"/>
    </source>
</evidence>
<evidence type="ECO:0000256" key="1">
    <source>
        <dbReference type="ARBA" id="ARBA00004571"/>
    </source>
</evidence>
<dbReference type="Gene3D" id="2.40.170.20">
    <property type="entry name" value="TonB-dependent receptor, beta-barrel domain"/>
    <property type="match status" value="1"/>
</dbReference>
<dbReference type="InterPro" id="IPR010917">
    <property type="entry name" value="TonB_rcpt_CS"/>
</dbReference>
<accession>A0ABW9W2Q8</accession>
<evidence type="ECO:0000256" key="16">
    <source>
        <dbReference type="RuleBase" id="RU003357"/>
    </source>
</evidence>
<dbReference type="Gene3D" id="2.170.130.10">
    <property type="entry name" value="TonB-dependent receptor, plug domain"/>
    <property type="match status" value="1"/>
</dbReference>
<comment type="similarity">
    <text evidence="2 14 16">Belongs to the TonB-dependent receptor family.</text>
</comment>
<dbReference type="SMART" id="SM00965">
    <property type="entry name" value="STN"/>
    <property type="match status" value="1"/>
</dbReference>
<sequence length="802" mass="86869">MHPSHPARRLTPLALAIHIACGVALQASGVAALAQTTAPARQYDIPAGALGTALNQFALQAGVSIVVEPAKVQGLRTQGLKGSYRVSEGFERLLRGTGYAIAATDAGYVLVAAAQDAPQVLPTITATGATDGPSENSGLYSMPSMSTATRLGLSVRETPQSVSVVTRQEIDDLALTTVPDILEKTVGVTVGRNDSERATFYARGYVIENFQFDGMPNTLDSSNQYTSAIYDRVEIVKGAGGLLTGAGNPSATINLVRKRPGKEFAASLAGSIGSWSKYHGTADVSSPLNADGSVRGRVVVAAQNADSYIDYYSRDTRNAYAIVEADLGPRTLLSAGVDHMETRANGATFGHLPLFYSDGTQTHFRRSLNPGARWSYWNNDSTNSFATLKHTFDNAWQLDVTASHLDQSKDVMYGSAYNGSVDRVTGAGIRALAGLLPSEAKTDSVNLALTGPFSLLGRTHELMLTAGYSRQHKQAELFGSTFLPVPNYFTWDGYLDQPAFTKRADRDTTIIEKGVSVATRLRPTDELSLIIGTRASQYKLLDYDVDTSGARSVSDDLNTGTKTIPYAGVVYDLNTNWSAYASYTDIFNPQTYYRDAAGRPLAPLTGKSAELGVKAELLDKRLNLSMAVFRIKQKNAAQYVDVNPDTFEEIYKPVDGITSDGFEAEVSGQITPSWNVAGGYTYRRSRVPAQPDVILSAVNTNQPKHLFKMNTSYRMHRLVVGGSLSVQSETYYQTSDERLWRANQPGYALLGLMARYEIDPHLSVSLNINNVFDKTYMPGLGSYGTGVYGDPRNALLTLKYQF</sequence>
<keyword evidence="10 16" id="KW-0798">TonB box</keyword>
<protein>
    <submittedName>
        <fullName evidence="19">TonB-dependent siderophore receptor</fullName>
    </submittedName>
</protein>
<evidence type="ECO:0000313" key="20">
    <source>
        <dbReference type="Proteomes" id="UP000642144"/>
    </source>
</evidence>
<evidence type="ECO:0000256" key="9">
    <source>
        <dbReference type="ARBA" id="ARBA00023065"/>
    </source>
</evidence>
<evidence type="ECO:0000256" key="8">
    <source>
        <dbReference type="ARBA" id="ARBA00023004"/>
    </source>
</evidence>
<dbReference type="InterPro" id="IPR010105">
    <property type="entry name" value="TonB_sidphr_rcpt"/>
</dbReference>
<feature type="chain" id="PRO_5045696071" evidence="17">
    <location>
        <begin position="35"/>
        <end position="802"/>
    </location>
</feature>
<dbReference type="EMBL" id="WWCT01000014">
    <property type="protein sequence ID" value="MYN28282.1"/>
    <property type="molecule type" value="Genomic_DNA"/>
</dbReference>
<gene>
    <name evidence="19" type="ORF">GTP69_17875</name>
</gene>
<dbReference type="InterPro" id="IPR036942">
    <property type="entry name" value="Beta-barrel_TonB_sf"/>
</dbReference>
<dbReference type="NCBIfam" id="TIGR01783">
    <property type="entry name" value="TonB-siderophor"/>
    <property type="match status" value="1"/>
</dbReference>
<evidence type="ECO:0000256" key="3">
    <source>
        <dbReference type="ARBA" id="ARBA00022448"/>
    </source>
</evidence>
<keyword evidence="7 17" id="KW-0732">Signal</keyword>
<keyword evidence="6 14" id="KW-0812">Transmembrane</keyword>
<evidence type="ECO:0000256" key="4">
    <source>
        <dbReference type="ARBA" id="ARBA00022452"/>
    </source>
</evidence>
<dbReference type="InterPro" id="IPR011662">
    <property type="entry name" value="Secretin/TonB_short_N"/>
</dbReference>
<dbReference type="InterPro" id="IPR012910">
    <property type="entry name" value="Plug_dom"/>
</dbReference>
<dbReference type="PROSITE" id="PS01156">
    <property type="entry name" value="TONB_DEPENDENT_REC_2"/>
    <property type="match status" value="1"/>
</dbReference>
<evidence type="ECO:0000256" key="2">
    <source>
        <dbReference type="ARBA" id="ARBA00009810"/>
    </source>
</evidence>
<dbReference type="RefSeq" id="WP_161056124.1">
    <property type="nucleotide sequence ID" value="NZ_WWCT01000014.1"/>
</dbReference>
<dbReference type="Pfam" id="PF07715">
    <property type="entry name" value="Plug"/>
    <property type="match status" value="1"/>
</dbReference>
<keyword evidence="4 14" id="KW-1134">Transmembrane beta strand</keyword>